<feature type="chain" id="PRO_5024336320" description="Lipoprotein" evidence="1">
    <location>
        <begin position="23"/>
        <end position="197"/>
    </location>
</feature>
<protein>
    <recommendedName>
        <fullName evidence="4">Lipoprotein</fullName>
    </recommendedName>
</protein>
<dbReference type="AlphaFoldDB" id="A0A5N3P4C7"/>
<proteinExistence type="predicted"/>
<name>A0A5N3P4C7_9HYPH</name>
<organism evidence="2 3">
    <name type="scientific">Microvirga brassicacearum</name>
    <dbReference type="NCBI Taxonomy" id="2580413"/>
    <lineage>
        <taxon>Bacteria</taxon>
        <taxon>Pseudomonadati</taxon>
        <taxon>Pseudomonadota</taxon>
        <taxon>Alphaproteobacteria</taxon>
        <taxon>Hyphomicrobiales</taxon>
        <taxon>Methylobacteriaceae</taxon>
        <taxon>Microvirga</taxon>
    </lineage>
</organism>
<evidence type="ECO:0000313" key="2">
    <source>
        <dbReference type="EMBL" id="KAB0264559.1"/>
    </source>
</evidence>
<comment type="caution">
    <text evidence="2">The sequence shown here is derived from an EMBL/GenBank/DDBJ whole genome shotgun (WGS) entry which is preliminary data.</text>
</comment>
<reference evidence="2 3" key="1">
    <citation type="journal article" date="2019" name="Microorganisms">
        <title>Genome Insights into the Novel Species Microvirga brassicacearum, a Rapeseed Endophyte with Biotechnological Potential.</title>
        <authorList>
            <person name="Jimenez-Gomez A."/>
            <person name="Saati-Santamaria Z."/>
            <person name="Igual J.M."/>
            <person name="Rivas R."/>
            <person name="Mateos P.F."/>
            <person name="Garcia-Fraile P."/>
        </authorList>
    </citation>
    <scope>NUCLEOTIDE SEQUENCE [LARGE SCALE GENOMIC DNA]</scope>
    <source>
        <strain evidence="2 3">CDVBN77</strain>
    </source>
</reference>
<dbReference type="OrthoDB" id="7678486at2"/>
<evidence type="ECO:0000313" key="3">
    <source>
        <dbReference type="Proteomes" id="UP000325684"/>
    </source>
</evidence>
<dbReference type="PROSITE" id="PS51257">
    <property type="entry name" value="PROKAR_LIPOPROTEIN"/>
    <property type="match status" value="1"/>
</dbReference>
<evidence type="ECO:0008006" key="4">
    <source>
        <dbReference type="Google" id="ProtNLM"/>
    </source>
</evidence>
<feature type="signal peptide" evidence="1">
    <location>
        <begin position="1"/>
        <end position="22"/>
    </location>
</feature>
<keyword evidence="3" id="KW-1185">Reference proteome</keyword>
<accession>A0A5N3P4C7</accession>
<keyword evidence="1" id="KW-0732">Signal</keyword>
<sequence>MMGGLSRKAGWALALLGVSALAGCGAPGAGGSSLGNALLFAGPTVPPPAKTAIEDVYCPSVEIAEGGSSIQAFAGGRVGEQGALRSQIALGQIARECVGNPDGSTIVKIGVEGRALLGAGGSPGRYDVPVHIAVKSGSTVIANRSRRLSVTIPPGESQGTFSVVEEGILVPARDASSFEIEVGLGGSGPVSGRRTRG</sequence>
<dbReference type="Proteomes" id="UP000325684">
    <property type="component" value="Unassembled WGS sequence"/>
</dbReference>
<dbReference type="EMBL" id="VCMV01000071">
    <property type="protein sequence ID" value="KAB0264559.1"/>
    <property type="molecule type" value="Genomic_DNA"/>
</dbReference>
<gene>
    <name evidence="2" type="ORF">FEZ63_23050</name>
</gene>
<evidence type="ECO:0000256" key="1">
    <source>
        <dbReference type="SAM" id="SignalP"/>
    </source>
</evidence>